<organism evidence="11 12">
    <name type="scientific">Gemmatimonas groenlandica</name>
    <dbReference type="NCBI Taxonomy" id="2732249"/>
    <lineage>
        <taxon>Bacteria</taxon>
        <taxon>Pseudomonadati</taxon>
        <taxon>Gemmatimonadota</taxon>
        <taxon>Gemmatimonadia</taxon>
        <taxon>Gemmatimonadales</taxon>
        <taxon>Gemmatimonadaceae</taxon>
        <taxon>Gemmatimonas</taxon>
    </lineage>
</organism>
<dbReference type="KEGG" id="ggr:HKW67_19315"/>
<evidence type="ECO:0000256" key="8">
    <source>
        <dbReference type="SAM" id="MobiDB-lite"/>
    </source>
</evidence>
<dbReference type="Proteomes" id="UP000500938">
    <property type="component" value="Chromosome"/>
</dbReference>
<evidence type="ECO:0000313" key="11">
    <source>
        <dbReference type="EMBL" id="QJR37508.1"/>
    </source>
</evidence>
<dbReference type="InterPro" id="IPR011009">
    <property type="entry name" value="Kinase-like_dom_sf"/>
</dbReference>
<dbReference type="EC" id="2.7.11.1" evidence="1"/>
<dbReference type="InterPro" id="IPR011042">
    <property type="entry name" value="6-blade_b-propeller_TolB-like"/>
</dbReference>
<evidence type="ECO:0000259" key="10">
    <source>
        <dbReference type="PROSITE" id="PS50011"/>
    </source>
</evidence>
<evidence type="ECO:0000256" key="6">
    <source>
        <dbReference type="ARBA" id="ARBA00022840"/>
    </source>
</evidence>
<reference evidence="11 12" key="1">
    <citation type="submission" date="2020-05" db="EMBL/GenBank/DDBJ databases">
        <title>Complete genome sequence of Gemmatimonas greenlandica TET16.</title>
        <authorList>
            <person name="Zeng Y."/>
        </authorList>
    </citation>
    <scope>NUCLEOTIDE SEQUENCE [LARGE SCALE GENOMIC DNA]</scope>
    <source>
        <strain evidence="11 12">TET16</strain>
    </source>
</reference>
<feature type="transmembrane region" description="Helical" evidence="9">
    <location>
        <begin position="311"/>
        <end position="332"/>
    </location>
</feature>
<dbReference type="EMBL" id="CP053085">
    <property type="protein sequence ID" value="QJR37508.1"/>
    <property type="molecule type" value="Genomic_DNA"/>
</dbReference>
<keyword evidence="2" id="KW-0723">Serine/threonine-protein kinase</keyword>
<sequence>MDSTLTPGTVLGPYQIEALIGSGGMGHVYRALDPRLGRHVAIKTLPAAMVSDPVLARRFESEARTVGALDHPNLLVVYDVGRAGDMPYIVSELLEGETIRDRLRRDGALPARTVAQLAAQIVAGLEAAHTRGIVHRDLKPENLFLTRDRRLKILDFGIAKRVSGTDTATIAAAESLTVTGMIVGTVGYMAPEQLLGENIDARADIFALGVVLHEMLTGTPPFRRATSVATMNATVSDEAPVLPTSVPFTFSRIVQRCLVKSPEDRFHSAHDLAIALDITESTDHTARVSSTPDTNPAAGERSRGAVSRRAAIGYGAAGVLLATTVVGGGMYLRPSAATSSFRRLTFRRGVVRSARVAPDGQTILFGALWDGDSCRVHTTRVDGPESRALDLPDANVLAVSRSGELAVALGTHRDGIITYGTLARVPLAGGAPRELITDVKFADWSPDGSELAVIRNVDGRDRLEFPIGRSLVQPRTGEATGLGFVRIAADAQRIAFVQYQSPGSLVGRVCVTDRAGKVTSLTPEYLNIHGLAWRGDEIWFTASDDRPLFRALRAVTVGGAPRVVARFPGNVTLWDAFPDGRVLLAQTDDRAVLVARRPGDVADRDLSWLDASWAADISRDGEVILFSETGQGAGPDGGAYLRRIDGSPAVRLALGEGLALSPDGRLALCTPAYTTVVGGTAPYIELVPTGAGETRRIPGNGLLFTGAHWLPNGVGVVVSATTSGRAPRLYLMDVGGGTPVPITPEGVAEWAVSPDGASVAVRGVGQGITLYSVANTSSASTSRLIPGTAGGATLIGWVNDGVLILRTNDATAKPGDVWLLDPETGRQSAWANIMPTDGAGVMALISFRVTPDGQSRAYTWHRALSDLYLADGLA</sequence>
<proteinExistence type="predicted"/>
<dbReference type="Gene3D" id="1.10.510.10">
    <property type="entry name" value="Transferase(Phosphotransferase) domain 1"/>
    <property type="match status" value="1"/>
</dbReference>
<dbReference type="SUPFAM" id="SSF82171">
    <property type="entry name" value="DPP6 N-terminal domain-like"/>
    <property type="match status" value="2"/>
</dbReference>
<evidence type="ECO:0000256" key="3">
    <source>
        <dbReference type="ARBA" id="ARBA00022679"/>
    </source>
</evidence>
<evidence type="ECO:0000256" key="2">
    <source>
        <dbReference type="ARBA" id="ARBA00022527"/>
    </source>
</evidence>
<dbReference type="InterPro" id="IPR000719">
    <property type="entry name" value="Prot_kinase_dom"/>
</dbReference>
<dbReference type="Pfam" id="PF00069">
    <property type="entry name" value="Pkinase"/>
    <property type="match status" value="1"/>
</dbReference>
<keyword evidence="4 7" id="KW-0547">Nucleotide-binding</keyword>
<dbReference type="SUPFAM" id="SSF50969">
    <property type="entry name" value="YVTN repeat-like/Quinoprotein amine dehydrogenase"/>
    <property type="match status" value="1"/>
</dbReference>
<dbReference type="RefSeq" id="WP_171226943.1">
    <property type="nucleotide sequence ID" value="NZ_CP053085.1"/>
</dbReference>
<dbReference type="InterPro" id="IPR011044">
    <property type="entry name" value="Quino_amine_DH_bsu"/>
</dbReference>
<dbReference type="InterPro" id="IPR008271">
    <property type="entry name" value="Ser/Thr_kinase_AS"/>
</dbReference>
<dbReference type="AlphaFoldDB" id="A0A6M4ITQ8"/>
<evidence type="ECO:0000256" key="7">
    <source>
        <dbReference type="PROSITE-ProRule" id="PRU10141"/>
    </source>
</evidence>
<evidence type="ECO:0000256" key="5">
    <source>
        <dbReference type="ARBA" id="ARBA00022777"/>
    </source>
</evidence>
<dbReference type="PROSITE" id="PS00108">
    <property type="entry name" value="PROTEIN_KINASE_ST"/>
    <property type="match status" value="1"/>
</dbReference>
<keyword evidence="12" id="KW-1185">Reference proteome</keyword>
<keyword evidence="3" id="KW-0808">Transferase</keyword>
<evidence type="ECO:0000256" key="1">
    <source>
        <dbReference type="ARBA" id="ARBA00012513"/>
    </source>
</evidence>
<dbReference type="GO" id="GO:0005524">
    <property type="term" value="F:ATP binding"/>
    <property type="evidence" value="ECO:0007669"/>
    <property type="project" value="UniProtKB-UniRule"/>
</dbReference>
<feature type="domain" description="Protein kinase" evidence="10">
    <location>
        <begin position="14"/>
        <end position="287"/>
    </location>
</feature>
<dbReference type="CDD" id="cd14014">
    <property type="entry name" value="STKc_PknB_like"/>
    <property type="match status" value="1"/>
</dbReference>
<dbReference type="Gene3D" id="3.30.200.20">
    <property type="entry name" value="Phosphorylase Kinase, domain 1"/>
    <property type="match status" value="1"/>
</dbReference>
<evidence type="ECO:0000313" key="12">
    <source>
        <dbReference type="Proteomes" id="UP000500938"/>
    </source>
</evidence>
<protein>
    <recommendedName>
        <fullName evidence="1">non-specific serine/threonine protein kinase</fullName>
        <ecNumber evidence="1">2.7.11.1</ecNumber>
    </recommendedName>
</protein>
<accession>A0A6M4ITQ8</accession>
<evidence type="ECO:0000256" key="9">
    <source>
        <dbReference type="SAM" id="Phobius"/>
    </source>
</evidence>
<dbReference type="PROSITE" id="PS50011">
    <property type="entry name" value="PROTEIN_KINASE_DOM"/>
    <property type="match status" value="1"/>
</dbReference>
<evidence type="ECO:0000256" key="4">
    <source>
        <dbReference type="ARBA" id="ARBA00022741"/>
    </source>
</evidence>
<dbReference type="SMART" id="SM00220">
    <property type="entry name" value="S_TKc"/>
    <property type="match status" value="1"/>
</dbReference>
<keyword evidence="9" id="KW-0472">Membrane</keyword>
<gene>
    <name evidence="11" type="ORF">HKW67_19315</name>
</gene>
<dbReference type="PANTHER" id="PTHR43289">
    <property type="entry name" value="MITOGEN-ACTIVATED PROTEIN KINASE KINASE KINASE 20-RELATED"/>
    <property type="match status" value="1"/>
</dbReference>
<dbReference type="GO" id="GO:0004674">
    <property type="term" value="F:protein serine/threonine kinase activity"/>
    <property type="evidence" value="ECO:0007669"/>
    <property type="project" value="UniProtKB-KW"/>
</dbReference>
<feature type="binding site" evidence="7">
    <location>
        <position position="43"/>
    </location>
    <ligand>
        <name>ATP</name>
        <dbReference type="ChEBI" id="CHEBI:30616"/>
    </ligand>
</feature>
<keyword evidence="9" id="KW-1133">Transmembrane helix</keyword>
<dbReference type="PANTHER" id="PTHR43289:SF6">
    <property type="entry name" value="SERINE_THREONINE-PROTEIN KINASE NEKL-3"/>
    <property type="match status" value="1"/>
</dbReference>
<keyword evidence="5 11" id="KW-0418">Kinase</keyword>
<name>A0A6M4ITQ8_9BACT</name>
<feature type="region of interest" description="Disordered" evidence="8">
    <location>
        <begin position="283"/>
        <end position="304"/>
    </location>
</feature>
<dbReference type="FunFam" id="1.10.510.10:FF:000021">
    <property type="entry name" value="Serine/threonine protein kinase"/>
    <property type="match status" value="1"/>
</dbReference>
<dbReference type="PROSITE" id="PS00107">
    <property type="entry name" value="PROTEIN_KINASE_ATP"/>
    <property type="match status" value="1"/>
</dbReference>
<dbReference type="SUPFAM" id="SSF56112">
    <property type="entry name" value="Protein kinase-like (PK-like)"/>
    <property type="match status" value="1"/>
</dbReference>
<keyword evidence="6 7" id="KW-0067">ATP-binding</keyword>
<dbReference type="InterPro" id="IPR017441">
    <property type="entry name" value="Protein_kinase_ATP_BS"/>
</dbReference>
<dbReference type="Gene3D" id="2.120.10.30">
    <property type="entry name" value="TolB, C-terminal domain"/>
    <property type="match status" value="2"/>
</dbReference>
<keyword evidence="9" id="KW-0812">Transmembrane</keyword>